<dbReference type="HOGENOM" id="CLU_445512_0_0_1"/>
<dbReference type="InterPro" id="IPR021858">
    <property type="entry name" value="Fun_TF"/>
</dbReference>
<sequence>MGQDSQTDPGPPLLFVNRDATNLSRTRAEAFAVGSHTSSVYRKWAKSERLRNLRREARVLQSAKVRLDPFPHGPEQSPVEKGYEVEDAESPRTVIALLKAAVVQVKQFSIPAKLSIDGQRHPPNFYRAMEYFIRVLVPNNLPVYNIFQVSNVNCLYFLEIVASSSAQYLYHAAFALLHLVVGNVIPQTNSSQNALQHTVAAIVLLRKLLSEHPDQNDDATFVAIVCLASYARAVGDYAGYQIHRQRIIEMMKTRGGLQNTGSQGFVKALTLQFAPPCSIPLSLCFYPCPLSDPTTSTTTVAALAAAAATADPFFYNTRQFLPEAPPLTSPGQFQANLSIDLQRLPRGFQNLIVQTRLYSNTIQLLLRIDDARTEQSSLAHNSEQHHGKRNKNNNNNNDNTTGRVWQVGRYSDFWECCPAISRAGLDLEKYLCLALMLYTANEFAPQRVCHKGLALYSGPRALMAGEIVLLDRQTLTESQRHCWMWIWWVLIDSWNEEDKPTEKGTQLMAQFWDAFPEVQSWDDLREILGRFFWGGKLEAAVRRLEEDAHATASASGNIQQQGCRDPPLLTLEHDNGRSGTYCEGRTGEGLVRSARCRHINGTHTRVRGGHRPL</sequence>
<dbReference type="RefSeq" id="XP_016237018.1">
    <property type="nucleotide sequence ID" value="XM_016378341.1"/>
</dbReference>
<dbReference type="EMBL" id="KN847494">
    <property type="protein sequence ID" value="KIW16802.1"/>
    <property type="molecule type" value="Genomic_DNA"/>
</dbReference>
<dbReference type="PANTHER" id="PTHR37540:SF10">
    <property type="entry name" value="SIGMA-70 REGION 2 FAMILY PROTEIN"/>
    <property type="match status" value="1"/>
</dbReference>
<evidence type="ECO:0000313" key="3">
    <source>
        <dbReference type="Proteomes" id="UP000053328"/>
    </source>
</evidence>
<proteinExistence type="predicted"/>
<keyword evidence="3" id="KW-1185">Reference proteome</keyword>
<reference evidence="2 3" key="1">
    <citation type="submission" date="2015-01" db="EMBL/GenBank/DDBJ databases">
        <title>The Genome Sequence of Exophiala spinifera CBS89968.</title>
        <authorList>
            <consortium name="The Broad Institute Genomics Platform"/>
            <person name="Cuomo C."/>
            <person name="de Hoog S."/>
            <person name="Gorbushina A."/>
            <person name="Stielow B."/>
            <person name="Teixiera M."/>
            <person name="Abouelleil A."/>
            <person name="Chapman S.B."/>
            <person name="Priest M."/>
            <person name="Young S.K."/>
            <person name="Wortman J."/>
            <person name="Nusbaum C."/>
            <person name="Birren B."/>
        </authorList>
    </citation>
    <scope>NUCLEOTIDE SEQUENCE [LARGE SCALE GENOMIC DNA]</scope>
    <source>
        <strain evidence="2 3">CBS 89968</strain>
    </source>
</reference>
<dbReference type="Proteomes" id="UP000053328">
    <property type="component" value="Unassembled WGS sequence"/>
</dbReference>
<protein>
    <recommendedName>
        <fullName evidence="4">Transcription factor domain-containing protein</fullName>
    </recommendedName>
</protein>
<name>A0A0D1ZVR0_9EURO</name>
<evidence type="ECO:0000313" key="2">
    <source>
        <dbReference type="EMBL" id="KIW16802.1"/>
    </source>
</evidence>
<gene>
    <name evidence="2" type="ORF">PV08_03992</name>
</gene>
<dbReference type="GeneID" id="27331075"/>
<evidence type="ECO:0008006" key="4">
    <source>
        <dbReference type="Google" id="ProtNLM"/>
    </source>
</evidence>
<dbReference type="AlphaFoldDB" id="A0A0D1ZVR0"/>
<organism evidence="2 3">
    <name type="scientific">Exophiala spinifera</name>
    <dbReference type="NCBI Taxonomy" id="91928"/>
    <lineage>
        <taxon>Eukaryota</taxon>
        <taxon>Fungi</taxon>
        <taxon>Dikarya</taxon>
        <taxon>Ascomycota</taxon>
        <taxon>Pezizomycotina</taxon>
        <taxon>Eurotiomycetes</taxon>
        <taxon>Chaetothyriomycetidae</taxon>
        <taxon>Chaetothyriales</taxon>
        <taxon>Herpotrichiellaceae</taxon>
        <taxon>Exophiala</taxon>
    </lineage>
</organism>
<dbReference type="Pfam" id="PF11951">
    <property type="entry name" value="Fungal_trans_2"/>
    <property type="match status" value="1"/>
</dbReference>
<feature type="region of interest" description="Disordered" evidence="1">
    <location>
        <begin position="376"/>
        <end position="401"/>
    </location>
</feature>
<dbReference type="VEuPathDB" id="FungiDB:PV08_03992"/>
<dbReference type="OrthoDB" id="4158087at2759"/>
<dbReference type="PANTHER" id="PTHR37540">
    <property type="entry name" value="TRANSCRIPTION FACTOR (ACR-2), PUTATIVE-RELATED-RELATED"/>
    <property type="match status" value="1"/>
</dbReference>
<evidence type="ECO:0000256" key="1">
    <source>
        <dbReference type="SAM" id="MobiDB-lite"/>
    </source>
</evidence>
<accession>A0A0D1ZVR0</accession>